<evidence type="ECO:0000259" key="5">
    <source>
        <dbReference type="PROSITE" id="PS51898"/>
    </source>
</evidence>
<evidence type="ECO:0000256" key="3">
    <source>
        <dbReference type="ARBA" id="ARBA00023125"/>
    </source>
</evidence>
<dbReference type="Gene3D" id="3.30.160.390">
    <property type="entry name" value="Integrase, DNA-binding domain"/>
    <property type="match status" value="1"/>
</dbReference>
<dbReference type="InterPro" id="IPR050808">
    <property type="entry name" value="Phage_Integrase"/>
</dbReference>
<dbReference type="InterPro" id="IPR011010">
    <property type="entry name" value="DNA_brk_join_enz"/>
</dbReference>
<accession>A0A1I5BV79</accession>
<dbReference type="PANTHER" id="PTHR30629">
    <property type="entry name" value="PROPHAGE INTEGRASE"/>
    <property type="match status" value="1"/>
</dbReference>
<dbReference type="Gene3D" id="1.10.150.130">
    <property type="match status" value="1"/>
</dbReference>
<dbReference type="PANTHER" id="PTHR30629:SF2">
    <property type="entry name" value="PROPHAGE INTEGRASE INTS-RELATED"/>
    <property type="match status" value="1"/>
</dbReference>
<keyword evidence="4" id="KW-0233">DNA recombination</keyword>
<feature type="domain" description="Tyr recombinase" evidence="5">
    <location>
        <begin position="201"/>
        <end position="378"/>
    </location>
</feature>
<dbReference type="InterPro" id="IPR025166">
    <property type="entry name" value="Integrase_DNA_bind_dom"/>
</dbReference>
<protein>
    <submittedName>
        <fullName evidence="6">Integrase</fullName>
    </submittedName>
</protein>
<dbReference type="GO" id="GO:0003677">
    <property type="term" value="F:DNA binding"/>
    <property type="evidence" value="ECO:0007669"/>
    <property type="project" value="UniProtKB-KW"/>
</dbReference>
<dbReference type="SUPFAM" id="SSF56349">
    <property type="entry name" value="DNA breaking-rejoining enzymes"/>
    <property type="match status" value="1"/>
</dbReference>
<dbReference type="GO" id="GO:0006310">
    <property type="term" value="P:DNA recombination"/>
    <property type="evidence" value="ECO:0007669"/>
    <property type="project" value="UniProtKB-KW"/>
</dbReference>
<dbReference type="InterPro" id="IPR010998">
    <property type="entry name" value="Integrase_recombinase_N"/>
</dbReference>
<dbReference type="GO" id="GO:0015074">
    <property type="term" value="P:DNA integration"/>
    <property type="evidence" value="ECO:0007669"/>
    <property type="project" value="UniProtKB-KW"/>
</dbReference>
<evidence type="ECO:0000256" key="2">
    <source>
        <dbReference type="ARBA" id="ARBA00022908"/>
    </source>
</evidence>
<dbReference type="RefSeq" id="WP_092880321.1">
    <property type="nucleotide sequence ID" value="NZ_FOVC01000023.1"/>
</dbReference>
<dbReference type="Proteomes" id="UP000242222">
    <property type="component" value="Unassembled WGS sequence"/>
</dbReference>
<dbReference type="OrthoDB" id="5589990at2"/>
<dbReference type="AlphaFoldDB" id="A0A1I5BV79"/>
<dbReference type="InterPro" id="IPR002104">
    <property type="entry name" value="Integrase_catalytic"/>
</dbReference>
<comment type="similarity">
    <text evidence="1">Belongs to the 'phage' integrase family.</text>
</comment>
<keyword evidence="7" id="KW-1185">Reference proteome</keyword>
<dbReference type="STRING" id="1367852.SAMN05216516_1237"/>
<name>A0A1I5BV79_9GAMM</name>
<dbReference type="Pfam" id="PF00589">
    <property type="entry name" value="Phage_integrase"/>
    <property type="match status" value="1"/>
</dbReference>
<reference evidence="7" key="1">
    <citation type="submission" date="2016-10" db="EMBL/GenBank/DDBJ databases">
        <authorList>
            <person name="Varghese N."/>
            <person name="Submissions S."/>
        </authorList>
    </citation>
    <scope>NUCLEOTIDE SEQUENCE [LARGE SCALE GENOMIC DNA]</scope>
    <source>
        <strain evidence="7">N6PO6</strain>
    </source>
</reference>
<proteinExistence type="inferred from homology"/>
<dbReference type="PROSITE" id="PS51898">
    <property type="entry name" value="TYR_RECOMBINASE"/>
    <property type="match status" value="1"/>
</dbReference>
<gene>
    <name evidence="6" type="ORF">SAMN05216516_1237</name>
</gene>
<dbReference type="Gene3D" id="1.10.443.10">
    <property type="entry name" value="Intergrase catalytic core"/>
    <property type="match status" value="1"/>
</dbReference>
<evidence type="ECO:0000313" key="6">
    <source>
        <dbReference type="EMBL" id="SFN78600.1"/>
    </source>
</evidence>
<dbReference type="EMBL" id="FOVC01000023">
    <property type="protein sequence ID" value="SFN78600.1"/>
    <property type="molecule type" value="Genomic_DNA"/>
</dbReference>
<dbReference type="CDD" id="cd00801">
    <property type="entry name" value="INT_P4_C"/>
    <property type="match status" value="1"/>
</dbReference>
<keyword evidence="3" id="KW-0238">DNA-binding</keyword>
<sequence length="393" mass="45076">MAISDTKLRSLYGKPYSGPTEMTDADGLSVRVSPRGVINFQYRYRWGGKQHRLGIGKYPAISLREARNVVAELKESLDRGLNPRHAERFAKAKSRPTVRDCLSYWRETYVDVNLRPRTKALYYATVLKHLSGAFEGIPQDEIPIRGWVDFFTAQERANPVRARQLLTQFRAAMGWCIRRQFIDNSSVMKLAPKDVGRKPEVGEVTLSYSQLAKIWLAIERSRASTANKLLHQLLMLYGARNTEMRCAVYSEFDLEEEVWLLPASRSKTNKIIRRPIFAQVSPLLEKLHTAYGEIIFPGTDLKKSMTIAGANRYLKRIQKDLGICDFTAHDFRRTLATRLSEEGVAPHVVEKMLGHDLGGVLAVYNKHDWIDEQRDAYELYASRIFEHIRKISD</sequence>
<evidence type="ECO:0000313" key="7">
    <source>
        <dbReference type="Proteomes" id="UP000242222"/>
    </source>
</evidence>
<dbReference type="Pfam" id="PF13356">
    <property type="entry name" value="Arm-DNA-bind_3"/>
    <property type="match status" value="1"/>
</dbReference>
<evidence type="ECO:0000256" key="4">
    <source>
        <dbReference type="ARBA" id="ARBA00023172"/>
    </source>
</evidence>
<keyword evidence="2" id="KW-0229">DNA integration</keyword>
<dbReference type="InterPro" id="IPR038488">
    <property type="entry name" value="Integrase_DNA-bd_sf"/>
</dbReference>
<organism evidence="6 7">
    <name type="scientific">Izhakiella capsodis</name>
    <dbReference type="NCBI Taxonomy" id="1367852"/>
    <lineage>
        <taxon>Bacteria</taxon>
        <taxon>Pseudomonadati</taxon>
        <taxon>Pseudomonadota</taxon>
        <taxon>Gammaproteobacteria</taxon>
        <taxon>Enterobacterales</taxon>
        <taxon>Erwiniaceae</taxon>
        <taxon>Izhakiella</taxon>
    </lineage>
</organism>
<evidence type="ECO:0000256" key="1">
    <source>
        <dbReference type="ARBA" id="ARBA00008857"/>
    </source>
</evidence>
<dbReference type="InterPro" id="IPR013762">
    <property type="entry name" value="Integrase-like_cat_sf"/>
</dbReference>